<dbReference type="PANTHER" id="PTHR31286">
    <property type="entry name" value="GLYCINE-RICH CELL WALL STRUCTURAL PROTEIN 1.8-LIKE"/>
    <property type="match status" value="1"/>
</dbReference>
<dbReference type="InterPro" id="IPR040256">
    <property type="entry name" value="At4g02000-like"/>
</dbReference>
<proteinExistence type="predicted"/>
<dbReference type="Pfam" id="PF14111">
    <property type="entry name" value="DUF4283"/>
    <property type="match status" value="1"/>
</dbReference>
<feature type="domain" description="DUF4283" evidence="1">
    <location>
        <begin position="71"/>
        <end position="151"/>
    </location>
</feature>
<organism evidence="2 3">
    <name type="scientific">Hibiscus sabdariffa</name>
    <name type="common">roselle</name>
    <dbReference type="NCBI Taxonomy" id="183260"/>
    <lineage>
        <taxon>Eukaryota</taxon>
        <taxon>Viridiplantae</taxon>
        <taxon>Streptophyta</taxon>
        <taxon>Embryophyta</taxon>
        <taxon>Tracheophyta</taxon>
        <taxon>Spermatophyta</taxon>
        <taxon>Magnoliopsida</taxon>
        <taxon>eudicotyledons</taxon>
        <taxon>Gunneridae</taxon>
        <taxon>Pentapetalae</taxon>
        <taxon>rosids</taxon>
        <taxon>malvids</taxon>
        <taxon>Malvales</taxon>
        <taxon>Malvaceae</taxon>
        <taxon>Malvoideae</taxon>
        <taxon>Hibiscus</taxon>
    </lineage>
</organism>
<dbReference type="Proteomes" id="UP001472677">
    <property type="component" value="Unassembled WGS sequence"/>
</dbReference>
<comment type="caution">
    <text evidence="2">The sequence shown here is derived from an EMBL/GenBank/DDBJ whole genome shotgun (WGS) entry which is preliminary data.</text>
</comment>
<evidence type="ECO:0000313" key="2">
    <source>
        <dbReference type="EMBL" id="KAK8601145.1"/>
    </source>
</evidence>
<protein>
    <recommendedName>
        <fullName evidence="1">DUF4283 domain-containing protein</fullName>
    </recommendedName>
</protein>
<dbReference type="PANTHER" id="PTHR31286:SF173">
    <property type="entry name" value="DUF4283 DOMAIN-CONTAINING PROTEIN"/>
    <property type="match status" value="1"/>
</dbReference>
<accession>A0ABR2GED6</accession>
<evidence type="ECO:0000259" key="1">
    <source>
        <dbReference type="Pfam" id="PF14111"/>
    </source>
</evidence>
<dbReference type="InterPro" id="IPR025558">
    <property type="entry name" value="DUF4283"/>
</dbReference>
<name>A0ABR2GED6_9ROSI</name>
<keyword evidence="3" id="KW-1185">Reference proteome</keyword>
<evidence type="ECO:0000313" key="3">
    <source>
        <dbReference type="Proteomes" id="UP001472677"/>
    </source>
</evidence>
<sequence>MDSDNSDQAKPHASYKDMVTGFSEEHFQEEILSFDNDDIDLLEDDISVGESEGIPFIVFSERVQALALKSMDYTLVVKFFCRRVGYSLLHNRIYSIWKPSYPLKLIDIENDYFHVKFSVRSNYIKVLSDGPWMIFGHYFMVEPWSMDFNPLQAKTSIIMHGSAYLAFPSPGSVFYVDNSRFNPIFLKPNDADDLVNPTETPQVPPSREVLSETFAFSP</sequence>
<dbReference type="EMBL" id="JBBPBM010000001">
    <property type="protein sequence ID" value="KAK8601145.1"/>
    <property type="molecule type" value="Genomic_DNA"/>
</dbReference>
<gene>
    <name evidence="2" type="ORF">V6N12_050987</name>
</gene>
<reference evidence="2 3" key="1">
    <citation type="journal article" date="2024" name="G3 (Bethesda)">
        <title>Genome assembly of Hibiscus sabdariffa L. provides insights into metabolisms of medicinal natural products.</title>
        <authorList>
            <person name="Kim T."/>
        </authorList>
    </citation>
    <scope>NUCLEOTIDE SEQUENCE [LARGE SCALE GENOMIC DNA]</scope>
    <source>
        <strain evidence="2">TK-2024</strain>
        <tissue evidence="2">Old leaves</tissue>
    </source>
</reference>